<sequence>MTRWQVKNGNTKVAGVSHSLSGGAVGHACTETNNLLALVRTGSWGTESKAATDHSKLRALRGLEGRLGQGKMNGFELRVPLAMHNAGYKISLPCPV</sequence>
<proteinExistence type="predicted"/>
<gene>
    <name evidence="1" type="ORF">E2C01_013419</name>
</gene>
<dbReference type="AlphaFoldDB" id="A0A5B7DHA0"/>
<comment type="caution">
    <text evidence="1">The sequence shown here is derived from an EMBL/GenBank/DDBJ whole genome shotgun (WGS) entry which is preliminary data.</text>
</comment>
<accession>A0A5B7DHA0</accession>
<keyword evidence="2" id="KW-1185">Reference proteome</keyword>
<protein>
    <submittedName>
        <fullName evidence="1">Uncharacterized protein</fullName>
    </submittedName>
</protein>
<name>A0A5B7DHA0_PORTR</name>
<dbReference type="Proteomes" id="UP000324222">
    <property type="component" value="Unassembled WGS sequence"/>
</dbReference>
<dbReference type="EMBL" id="VSRR010000876">
    <property type="protein sequence ID" value="MPC20475.1"/>
    <property type="molecule type" value="Genomic_DNA"/>
</dbReference>
<evidence type="ECO:0000313" key="1">
    <source>
        <dbReference type="EMBL" id="MPC20475.1"/>
    </source>
</evidence>
<organism evidence="1 2">
    <name type="scientific">Portunus trituberculatus</name>
    <name type="common">Swimming crab</name>
    <name type="synonym">Neptunus trituberculatus</name>
    <dbReference type="NCBI Taxonomy" id="210409"/>
    <lineage>
        <taxon>Eukaryota</taxon>
        <taxon>Metazoa</taxon>
        <taxon>Ecdysozoa</taxon>
        <taxon>Arthropoda</taxon>
        <taxon>Crustacea</taxon>
        <taxon>Multicrustacea</taxon>
        <taxon>Malacostraca</taxon>
        <taxon>Eumalacostraca</taxon>
        <taxon>Eucarida</taxon>
        <taxon>Decapoda</taxon>
        <taxon>Pleocyemata</taxon>
        <taxon>Brachyura</taxon>
        <taxon>Eubrachyura</taxon>
        <taxon>Portunoidea</taxon>
        <taxon>Portunidae</taxon>
        <taxon>Portuninae</taxon>
        <taxon>Portunus</taxon>
    </lineage>
</organism>
<reference evidence="1 2" key="1">
    <citation type="submission" date="2019-05" db="EMBL/GenBank/DDBJ databases">
        <title>Another draft genome of Portunus trituberculatus and its Hox gene families provides insights of decapod evolution.</title>
        <authorList>
            <person name="Jeong J.-H."/>
            <person name="Song I."/>
            <person name="Kim S."/>
            <person name="Choi T."/>
            <person name="Kim D."/>
            <person name="Ryu S."/>
            <person name="Kim W."/>
        </authorList>
    </citation>
    <scope>NUCLEOTIDE SEQUENCE [LARGE SCALE GENOMIC DNA]</scope>
    <source>
        <tissue evidence="1">Muscle</tissue>
    </source>
</reference>
<evidence type="ECO:0000313" key="2">
    <source>
        <dbReference type="Proteomes" id="UP000324222"/>
    </source>
</evidence>